<evidence type="ECO:0000313" key="1">
    <source>
        <dbReference type="EMBL" id="KAF8662183.1"/>
    </source>
</evidence>
<comment type="caution">
    <text evidence="1">The sequence shown here is derived from an EMBL/GenBank/DDBJ whole genome shotgun (WGS) entry which is preliminary data.</text>
</comment>
<proteinExistence type="predicted"/>
<evidence type="ECO:0000313" key="2">
    <source>
        <dbReference type="Proteomes" id="UP000636709"/>
    </source>
</evidence>
<dbReference type="AlphaFoldDB" id="A0A835E2F3"/>
<dbReference type="Proteomes" id="UP000636709">
    <property type="component" value="Unassembled WGS sequence"/>
</dbReference>
<dbReference type="EMBL" id="JACEFO010002381">
    <property type="protein sequence ID" value="KAF8662183.1"/>
    <property type="molecule type" value="Genomic_DNA"/>
</dbReference>
<dbReference type="OrthoDB" id="688612at2759"/>
<keyword evidence="2" id="KW-1185">Reference proteome</keyword>
<protein>
    <submittedName>
        <fullName evidence="1">Uncharacterized protein</fullName>
    </submittedName>
</protein>
<sequence>MALMFVATAQARALPPSLSSQGSCPPGFKSYLDLTDYLEARGLQLITDVGLMPLVQHVIGIIPQATVSLCVCREG</sequence>
<accession>A0A835E2F3</accession>
<organism evidence="1 2">
    <name type="scientific">Digitaria exilis</name>
    <dbReference type="NCBI Taxonomy" id="1010633"/>
    <lineage>
        <taxon>Eukaryota</taxon>
        <taxon>Viridiplantae</taxon>
        <taxon>Streptophyta</taxon>
        <taxon>Embryophyta</taxon>
        <taxon>Tracheophyta</taxon>
        <taxon>Spermatophyta</taxon>
        <taxon>Magnoliopsida</taxon>
        <taxon>Liliopsida</taxon>
        <taxon>Poales</taxon>
        <taxon>Poaceae</taxon>
        <taxon>PACMAD clade</taxon>
        <taxon>Panicoideae</taxon>
        <taxon>Panicodae</taxon>
        <taxon>Paniceae</taxon>
        <taxon>Anthephorinae</taxon>
        <taxon>Digitaria</taxon>
    </lineage>
</organism>
<name>A0A835E2F3_9POAL</name>
<reference evidence="1" key="1">
    <citation type="submission" date="2020-07" db="EMBL/GenBank/DDBJ databases">
        <title>Genome sequence and genetic diversity analysis of an under-domesticated orphan crop, white fonio (Digitaria exilis).</title>
        <authorList>
            <person name="Bennetzen J.L."/>
            <person name="Chen S."/>
            <person name="Ma X."/>
            <person name="Wang X."/>
            <person name="Yssel A.E.J."/>
            <person name="Chaluvadi S.R."/>
            <person name="Johnson M."/>
            <person name="Gangashetty P."/>
            <person name="Hamidou F."/>
            <person name="Sanogo M.D."/>
            <person name="Zwaenepoel A."/>
            <person name="Wallace J."/>
            <person name="Van De Peer Y."/>
            <person name="Van Deynze A."/>
        </authorList>
    </citation>
    <scope>NUCLEOTIDE SEQUENCE</scope>
    <source>
        <tissue evidence="1">Leaves</tissue>
    </source>
</reference>
<gene>
    <name evidence="1" type="ORF">HU200_056380</name>
</gene>